<dbReference type="Gene3D" id="3.10.129.10">
    <property type="entry name" value="Hotdog Thioesterase"/>
    <property type="match status" value="1"/>
</dbReference>
<dbReference type="SMART" id="SM00822">
    <property type="entry name" value="PKS_KR"/>
    <property type="match status" value="1"/>
</dbReference>
<evidence type="ECO:0000256" key="9">
    <source>
        <dbReference type="ARBA" id="ARBA00023235"/>
    </source>
</evidence>
<proteinExistence type="inferred from homology"/>
<dbReference type="InterPro" id="IPR051687">
    <property type="entry name" value="Peroxisomal_Beta-Oxidation"/>
</dbReference>
<dbReference type="Pfam" id="PF01575">
    <property type="entry name" value="MaoC_dehydratas"/>
    <property type="match status" value="1"/>
</dbReference>
<dbReference type="FunFam" id="3.40.50.720:FF:000410">
    <property type="entry name" value="Peroxisomal multifunctional beta-oxidation protein"/>
    <property type="match status" value="1"/>
</dbReference>
<dbReference type="GO" id="GO:0004300">
    <property type="term" value="F:enoyl-CoA hydratase activity"/>
    <property type="evidence" value="ECO:0007669"/>
    <property type="project" value="UniProtKB-ARBA"/>
</dbReference>
<keyword evidence="7" id="KW-0443">Lipid metabolism</keyword>
<comment type="subcellular location">
    <subcellularLocation>
        <location evidence="1">Peroxisome</location>
    </subcellularLocation>
</comment>
<dbReference type="InterPro" id="IPR002539">
    <property type="entry name" value="MaoC-like_dom"/>
</dbReference>
<dbReference type="SUPFAM" id="SSF54637">
    <property type="entry name" value="Thioesterase/thiol ester dehydrase-isomerase"/>
    <property type="match status" value="2"/>
</dbReference>
<evidence type="ECO:0000313" key="13">
    <source>
        <dbReference type="EMBL" id="CAK4030695.1"/>
    </source>
</evidence>
<dbReference type="AlphaFoldDB" id="A0AAI8Z1F8"/>
<evidence type="ECO:0000259" key="12">
    <source>
        <dbReference type="SMART" id="SM00822"/>
    </source>
</evidence>
<dbReference type="Pfam" id="PF22622">
    <property type="entry name" value="MFE-2_hydrat-2_N"/>
    <property type="match status" value="1"/>
</dbReference>
<dbReference type="InterPro" id="IPR029069">
    <property type="entry name" value="HotDog_dom_sf"/>
</dbReference>
<keyword evidence="5" id="KW-0521">NADP</keyword>
<dbReference type="CDD" id="cd03448">
    <property type="entry name" value="HDE_HSD"/>
    <property type="match status" value="1"/>
</dbReference>
<comment type="caution">
    <text evidence="13">The sequence shown here is derived from an EMBL/GenBank/DDBJ whole genome shotgun (WGS) entry which is preliminary data.</text>
</comment>
<name>A0AAI8Z1F8_9PEZI</name>
<feature type="region of interest" description="Disordered" evidence="11">
    <location>
        <begin position="765"/>
        <end position="787"/>
    </location>
</feature>
<evidence type="ECO:0000256" key="8">
    <source>
        <dbReference type="ARBA" id="ARBA00023140"/>
    </source>
</evidence>
<dbReference type="PROSITE" id="PS00061">
    <property type="entry name" value="ADH_SHORT"/>
    <property type="match status" value="2"/>
</dbReference>
<evidence type="ECO:0000256" key="5">
    <source>
        <dbReference type="ARBA" id="ARBA00022857"/>
    </source>
</evidence>
<dbReference type="InterPro" id="IPR057326">
    <property type="entry name" value="KR_dom"/>
</dbReference>
<dbReference type="InterPro" id="IPR036291">
    <property type="entry name" value="NAD(P)-bd_dom_sf"/>
</dbReference>
<evidence type="ECO:0000256" key="7">
    <source>
        <dbReference type="ARBA" id="ARBA00023098"/>
    </source>
</evidence>
<evidence type="ECO:0000256" key="11">
    <source>
        <dbReference type="SAM" id="MobiDB-lite"/>
    </source>
</evidence>
<keyword evidence="14" id="KW-1185">Reference proteome</keyword>
<feature type="domain" description="Ketoreductase" evidence="12">
    <location>
        <begin position="9"/>
        <end position="191"/>
    </location>
</feature>
<dbReference type="Gene3D" id="3.40.50.720">
    <property type="entry name" value="NAD(P)-binding Rossmann-like Domain"/>
    <property type="match status" value="2"/>
</dbReference>
<accession>A0AAI8Z1F8</accession>
<sequence length="902" mass="98136">MPELRYDGQVCVITGAGAGLGRAYARFFSSRGAKVVVNDLGGTFNGKGSERSGAVADQVVKELVEAGGDAVADYNPVQRGDEIIETAIRAYGRVDILINNAGILRDVTLRNMKDEDWDVIMDVHLHGAYKTTRAAWPYFRKQRYGRVIQTTSASGLWGNFGQSNYAAAKFAVVGLAETLAKEGTKYNIHTNVVAPGAASRLTQTVWPKEMMDLMGPEWVVPLVGYLTHSSCTESGSIFEAAAGHFSEIRWQRAKGLLLKPDQYLHPEQVLARWDKIVDFQGADFPNNPADLMGMLQAASDTPANKPGSSDLGIRGRVALVTGAGAGLGRAYAMLLAKLGAKVMVNDIQQAAAVADEIRAQGGEAVSCDISVEHGDAVVQAVLDAFGRLDIAVNNAGILRDKSFNNMTDEQWHQVCNVHLRGTYQITRAAFPHMVKQKYGRIVNITSTSGIYGNFGQANYAAAKAGILGFTKTTGREGAKYNVFVNVVAPSAGTNMTRTIWPEKEVQSLKPEYVAPLVAVLCSEKPPANSEIFEAGAGWFAKTRFQRARGVDFDFKKGYENLTVEMIAEAFPKITLFDTQADYPETPSDGGKYTSGNAVNSGLIKNMSQEDRANRKWISKIQNAIDATPTAVEWSYTDRDILLYNLGIGATRNQINLVYEGHPNFTVIPTFGVVPTYFSQKPFLDFKHLLPNYDQRQLLHGEQYLEVLQWPIPSAATLKTNSRLIEVVDKGNAALVRRANEITDSNGKPIFYNESVLFIRGSGNFGGQKKPSDRGAATAVNDPPSRPADQIVEETTSEDLAALYRLLGDRNPLHIDPAFSRVGGFEVPILHGLATFGITGKHVFETYGPVKSLKVRFAGTVVPGQTIVTEMWLEGGGKVVVYRAKVKETGKSCISNAAAELRG</sequence>
<dbReference type="PRINTS" id="PR00080">
    <property type="entry name" value="SDRFAMILY"/>
</dbReference>
<dbReference type="GO" id="GO:0006631">
    <property type="term" value="P:fatty acid metabolic process"/>
    <property type="evidence" value="ECO:0007669"/>
    <property type="project" value="UniProtKB-KW"/>
</dbReference>
<keyword evidence="10" id="KW-0456">Lyase</keyword>
<evidence type="ECO:0000256" key="4">
    <source>
        <dbReference type="ARBA" id="ARBA00022832"/>
    </source>
</evidence>
<gene>
    <name evidence="13" type="ORF">LECACI_7A005853</name>
</gene>
<comment type="pathway">
    <text evidence="2">Lipid metabolism; fatty acid beta-oxidation.</text>
</comment>
<dbReference type="Proteomes" id="UP001296104">
    <property type="component" value="Unassembled WGS sequence"/>
</dbReference>
<keyword evidence="9" id="KW-0413">Isomerase</keyword>
<evidence type="ECO:0000313" key="14">
    <source>
        <dbReference type="Proteomes" id="UP001296104"/>
    </source>
</evidence>
<dbReference type="PRINTS" id="PR00081">
    <property type="entry name" value="GDHRDH"/>
</dbReference>
<dbReference type="CDD" id="cd05353">
    <property type="entry name" value="hydroxyacyl-CoA-like_DH_SDR_c-like"/>
    <property type="match status" value="2"/>
</dbReference>
<keyword evidence="8" id="KW-0576">Peroxisome</keyword>
<dbReference type="PANTHER" id="PTHR45024">
    <property type="entry name" value="DEHYDROGENASES, SHORT CHAIN"/>
    <property type="match status" value="1"/>
</dbReference>
<dbReference type="InterPro" id="IPR002347">
    <property type="entry name" value="SDR_fam"/>
</dbReference>
<keyword evidence="6" id="KW-0560">Oxidoreductase</keyword>
<dbReference type="PANTHER" id="PTHR45024:SF2">
    <property type="entry name" value="SCP2 DOMAIN-CONTAINING PROTEIN"/>
    <property type="match status" value="1"/>
</dbReference>
<reference evidence="13" key="1">
    <citation type="submission" date="2023-11" db="EMBL/GenBank/DDBJ databases">
        <authorList>
            <person name="Alioto T."/>
            <person name="Alioto T."/>
            <person name="Gomez Garrido J."/>
        </authorList>
    </citation>
    <scope>NUCLEOTIDE SEQUENCE</scope>
</reference>
<comment type="similarity">
    <text evidence="3">Belongs to the short-chain dehydrogenases/reductases (SDR) family.</text>
</comment>
<dbReference type="GO" id="GO:0016491">
    <property type="term" value="F:oxidoreductase activity"/>
    <property type="evidence" value="ECO:0007669"/>
    <property type="project" value="UniProtKB-KW"/>
</dbReference>
<keyword evidence="4" id="KW-0276">Fatty acid metabolism</keyword>
<protein>
    <submittedName>
        <fullName evidence="13">Peroxisomal hydratase-dehydrogenase-epimerase</fullName>
    </submittedName>
</protein>
<evidence type="ECO:0000256" key="2">
    <source>
        <dbReference type="ARBA" id="ARBA00005005"/>
    </source>
</evidence>
<evidence type="ECO:0000256" key="1">
    <source>
        <dbReference type="ARBA" id="ARBA00004275"/>
    </source>
</evidence>
<dbReference type="FunFam" id="3.40.50.720:FF:000084">
    <property type="entry name" value="Short-chain dehydrogenase reductase"/>
    <property type="match status" value="1"/>
</dbReference>
<dbReference type="Pfam" id="PF00106">
    <property type="entry name" value="adh_short"/>
    <property type="match status" value="2"/>
</dbReference>
<evidence type="ECO:0000256" key="3">
    <source>
        <dbReference type="ARBA" id="ARBA00006484"/>
    </source>
</evidence>
<dbReference type="InterPro" id="IPR054357">
    <property type="entry name" value="MFE-2_N"/>
</dbReference>
<evidence type="ECO:0000256" key="10">
    <source>
        <dbReference type="ARBA" id="ARBA00023239"/>
    </source>
</evidence>
<dbReference type="EMBL" id="CAVMBE010000039">
    <property type="protein sequence ID" value="CAK4030695.1"/>
    <property type="molecule type" value="Genomic_DNA"/>
</dbReference>
<organism evidence="13 14">
    <name type="scientific">Lecanosticta acicola</name>
    <dbReference type="NCBI Taxonomy" id="111012"/>
    <lineage>
        <taxon>Eukaryota</taxon>
        <taxon>Fungi</taxon>
        <taxon>Dikarya</taxon>
        <taxon>Ascomycota</taxon>
        <taxon>Pezizomycotina</taxon>
        <taxon>Dothideomycetes</taxon>
        <taxon>Dothideomycetidae</taxon>
        <taxon>Mycosphaerellales</taxon>
        <taxon>Mycosphaerellaceae</taxon>
        <taxon>Lecanosticta</taxon>
    </lineage>
</organism>
<dbReference type="GO" id="GO:0005777">
    <property type="term" value="C:peroxisome"/>
    <property type="evidence" value="ECO:0007669"/>
    <property type="project" value="UniProtKB-SubCell"/>
</dbReference>
<dbReference type="SUPFAM" id="SSF51735">
    <property type="entry name" value="NAD(P)-binding Rossmann-fold domains"/>
    <property type="match status" value="2"/>
</dbReference>
<dbReference type="InterPro" id="IPR020904">
    <property type="entry name" value="Sc_DH/Rdtase_CS"/>
</dbReference>
<evidence type="ECO:0000256" key="6">
    <source>
        <dbReference type="ARBA" id="ARBA00023002"/>
    </source>
</evidence>
<dbReference type="GO" id="GO:0016853">
    <property type="term" value="F:isomerase activity"/>
    <property type="evidence" value="ECO:0007669"/>
    <property type="project" value="UniProtKB-KW"/>
</dbReference>